<gene>
    <name evidence="2" type="ORF">ILEXP_LOCUS27371</name>
</gene>
<evidence type="ECO:0000256" key="1">
    <source>
        <dbReference type="SAM" id="SignalP"/>
    </source>
</evidence>
<dbReference type="PANTHER" id="PTHR33875">
    <property type="entry name" value="OS09G0542200 PROTEIN"/>
    <property type="match status" value="1"/>
</dbReference>
<dbReference type="CDD" id="cd02972">
    <property type="entry name" value="DsbA_family"/>
    <property type="match status" value="1"/>
</dbReference>
<dbReference type="PANTHER" id="PTHR33875:SF2">
    <property type="entry name" value="ACR183CP"/>
    <property type="match status" value="1"/>
</dbReference>
<keyword evidence="3" id="KW-1185">Reference proteome</keyword>
<sequence length="220" mass="25075">MKTRRQSVFVLVFFFFVFNLYVGKAQVSIPAKFDGFWYENRSPEIDSIIIEAFFDPVCPDSRDAWPPLKQVLNYYGSRISLVVHPFALPYHDNAFVTSRALHIIDKLVNTTATYNVLESFFKHQEDFYNQPTFNMSRSTIVDNIVKFVTEVVGNSYYSAVKSGFDDTNTNQATRISFKYGCSRGVFGTPIFFVNGFVLPGAGAAIDYNTWRSIIDPLVSQ</sequence>
<evidence type="ECO:0000313" key="3">
    <source>
        <dbReference type="Proteomes" id="UP001642360"/>
    </source>
</evidence>
<evidence type="ECO:0008006" key="4">
    <source>
        <dbReference type="Google" id="ProtNLM"/>
    </source>
</evidence>
<dbReference type="Gene3D" id="3.40.30.10">
    <property type="entry name" value="Glutaredoxin"/>
    <property type="match status" value="1"/>
</dbReference>
<dbReference type="InterPro" id="IPR036249">
    <property type="entry name" value="Thioredoxin-like_sf"/>
</dbReference>
<name>A0ABC8SNE2_9AQUA</name>
<dbReference type="EMBL" id="CAUOFW020003230">
    <property type="protein sequence ID" value="CAK9158706.1"/>
    <property type="molecule type" value="Genomic_DNA"/>
</dbReference>
<evidence type="ECO:0000313" key="2">
    <source>
        <dbReference type="EMBL" id="CAK9158706.1"/>
    </source>
</evidence>
<accession>A0ABC8SNE2</accession>
<organism evidence="2 3">
    <name type="scientific">Ilex paraguariensis</name>
    <name type="common">yerba mate</name>
    <dbReference type="NCBI Taxonomy" id="185542"/>
    <lineage>
        <taxon>Eukaryota</taxon>
        <taxon>Viridiplantae</taxon>
        <taxon>Streptophyta</taxon>
        <taxon>Embryophyta</taxon>
        <taxon>Tracheophyta</taxon>
        <taxon>Spermatophyta</taxon>
        <taxon>Magnoliopsida</taxon>
        <taxon>eudicotyledons</taxon>
        <taxon>Gunneridae</taxon>
        <taxon>Pentapetalae</taxon>
        <taxon>asterids</taxon>
        <taxon>campanulids</taxon>
        <taxon>Aquifoliales</taxon>
        <taxon>Aquifoliaceae</taxon>
        <taxon>Ilex</taxon>
    </lineage>
</organism>
<keyword evidence="1" id="KW-0732">Signal</keyword>
<dbReference type="AlphaFoldDB" id="A0ABC8SNE2"/>
<reference evidence="2 3" key="1">
    <citation type="submission" date="2024-02" db="EMBL/GenBank/DDBJ databases">
        <authorList>
            <person name="Vignale AGUSTIN F."/>
            <person name="Sosa J E."/>
            <person name="Modenutti C."/>
        </authorList>
    </citation>
    <scope>NUCLEOTIDE SEQUENCE [LARGE SCALE GENOMIC DNA]</scope>
</reference>
<feature type="signal peptide" evidence="1">
    <location>
        <begin position="1"/>
        <end position="25"/>
    </location>
</feature>
<proteinExistence type="predicted"/>
<comment type="caution">
    <text evidence="2">The sequence shown here is derived from an EMBL/GenBank/DDBJ whole genome shotgun (WGS) entry which is preliminary data.</text>
</comment>
<dbReference type="SUPFAM" id="SSF52833">
    <property type="entry name" value="Thioredoxin-like"/>
    <property type="match status" value="1"/>
</dbReference>
<feature type="chain" id="PRO_5044806150" description="Thioredoxin-like fold domain-containing protein" evidence="1">
    <location>
        <begin position="26"/>
        <end position="220"/>
    </location>
</feature>
<protein>
    <recommendedName>
        <fullName evidence="4">Thioredoxin-like fold domain-containing protein</fullName>
    </recommendedName>
</protein>
<dbReference type="Proteomes" id="UP001642360">
    <property type="component" value="Unassembled WGS sequence"/>
</dbReference>